<dbReference type="EMBL" id="JAMYWD010000006">
    <property type="protein sequence ID" value="KAJ4968305.1"/>
    <property type="molecule type" value="Genomic_DNA"/>
</dbReference>
<protein>
    <submittedName>
        <fullName evidence="2">Uncharacterized protein</fullName>
    </submittedName>
</protein>
<gene>
    <name evidence="2" type="ORF">NE237_015006</name>
</gene>
<organism evidence="2 3">
    <name type="scientific">Protea cynaroides</name>
    <dbReference type="NCBI Taxonomy" id="273540"/>
    <lineage>
        <taxon>Eukaryota</taxon>
        <taxon>Viridiplantae</taxon>
        <taxon>Streptophyta</taxon>
        <taxon>Embryophyta</taxon>
        <taxon>Tracheophyta</taxon>
        <taxon>Spermatophyta</taxon>
        <taxon>Magnoliopsida</taxon>
        <taxon>Proteales</taxon>
        <taxon>Proteaceae</taxon>
        <taxon>Protea</taxon>
    </lineage>
</organism>
<reference evidence="2" key="1">
    <citation type="journal article" date="2023" name="Plant J.">
        <title>The genome of the king protea, Protea cynaroides.</title>
        <authorList>
            <person name="Chang J."/>
            <person name="Duong T.A."/>
            <person name="Schoeman C."/>
            <person name="Ma X."/>
            <person name="Roodt D."/>
            <person name="Barker N."/>
            <person name="Li Z."/>
            <person name="Van de Peer Y."/>
            <person name="Mizrachi E."/>
        </authorList>
    </citation>
    <scope>NUCLEOTIDE SEQUENCE</scope>
    <source>
        <tissue evidence="2">Young leaves</tissue>
    </source>
</reference>
<feature type="region of interest" description="Disordered" evidence="1">
    <location>
        <begin position="231"/>
        <end position="260"/>
    </location>
</feature>
<comment type="caution">
    <text evidence="2">The sequence shown here is derived from an EMBL/GenBank/DDBJ whole genome shotgun (WGS) entry which is preliminary data.</text>
</comment>
<dbReference type="PANTHER" id="PTHR38936:SF1">
    <property type="entry name" value="DUF641 DOMAIN-CONTAINING PROTEIN"/>
    <property type="match status" value="1"/>
</dbReference>
<evidence type="ECO:0000256" key="1">
    <source>
        <dbReference type="SAM" id="MobiDB-lite"/>
    </source>
</evidence>
<proteinExistence type="predicted"/>
<evidence type="ECO:0000313" key="3">
    <source>
        <dbReference type="Proteomes" id="UP001141806"/>
    </source>
</evidence>
<dbReference type="PANTHER" id="PTHR38936">
    <property type="entry name" value="TITIN-LIKE ISOFORM X2"/>
    <property type="match status" value="1"/>
</dbReference>
<dbReference type="Proteomes" id="UP001141806">
    <property type="component" value="Unassembled WGS sequence"/>
</dbReference>
<feature type="compositionally biased region" description="Basic and acidic residues" evidence="1">
    <location>
        <begin position="34"/>
        <end position="43"/>
    </location>
</feature>
<feature type="region of interest" description="Disordered" evidence="1">
    <location>
        <begin position="1"/>
        <end position="54"/>
    </location>
</feature>
<sequence>MGKRTKSDDKKKGQSFKLERPAASPKSAKSSTKMTKEVAETVQRKKKFARSNTVLRRSQRIQNVTPCTQGKDVEAVIESIDLCESDKEDHHKEDPQDVVWHQSYEEKKMQEEDSGIRRLEGKIDYLTIVLGGQEKFHEAKSMNLCAGVKAQVENDNDKLNHVDCHKKIASLQEENHQLVVKLENALGKLQAYEKGHILFSDTVEKLKDAMLISTITKTNEMMFGLSSPRANIGDSSAPTVAEAKASVAKKKKNAKSRGRK</sequence>
<dbReference type="OrthoDB" id="1937314at2759"/>
<dbReference type="AlphaFoldDB" id="A0A9Q0QQI1"/>
<accession>A0A9Q0QQI1</accession>
<keyword evidence="3" id="KW-1185">Reference proteome</keyword>
<feature type="compositionally biased region" description="Basic residues" evidence="1">
    <location>
        <begin position="247"/>
        <end position="260"/>
    </location>
</feature>
<feature type="compositionally biased region" description="Low complexity" evidence="1">
    <location>
        <begin position="21"/>
        <end position="33"/>
    </location>
</feature>
<feature type="compositionally biased region" description="Basic and acidic residues" evidence="1">
    <location>
        <begin position="1"/>
        <end position="20"/>
    </location>
</feature>
<evidence type="ECO:0000313" key="2">
    <source>
        <dbReference type="EMBL" id="KAJ4968305.1"/>
    </source>
</evidence>
<name>A0A9Q0QQI1_9MAGN</name>